<reference evidence="1 2" key="1">
    <citation type="submission" date="2020-08" db="EMBL/GenBank/DDBJ databases">
        <title>Genome sequencing of Purple Non-Sulfur Bacteria from various extreme environments.</title>
        <authorList>
            <person name="Mayer M."/>
        </authorList>
    </citation>
    <scope>NUCLEOTIDE SEQUENCE [LARGE SCALE GENOMIC DNA]</scope>
    <source>
        <strain evidence="1 2">JA131</strain>
    </source>
</reference>
<sequence length="72" mass="7631">MTMERCSTGQHLGAVLALVGLSLVLQAGLDMGRMVSHTPLWSGSPDQTVAYYIAAPASEDWGQTVLKLNGMP</sequence>
<keyword evidence="2" id="KW-1185">Reference proteome</keyword>
<proteinExistence type="predicted"/>
<evidence type="ECO:0000313" key="1">
    <source>
        <dbReference type="EMBL" id="MBB4264822.1"/>
    </source>
</evidence>
<accession>A0A7W6RAM6</accession>
<name>A0A7W6RAM6_9PROT</name>
<organism evidence="1 2">
    <name type="scientific">Roseospira visakhapatnamensis</name>
    <dbReference type="NCBI Taxonomy" id="390880"/>
    <lineage>
        <taxon>Bacteria</taxon>
        <taxon>Pseudomonadati</taxon>
        <taxon>Pseudomonadota</taxon>
        <taxon>Alphaproteobacteria</taxon>
        <taxon>Rhodospirillales</taxon>
        <taxon>Rhodospirillaceae</taxon>
        <taxon>Roseospira</taxon>
    </lineage>
</organism>
<protein>
    <submittedName>
        <fullName evidence="1">Uncharacterized protein</fullName>
    </submittedName>
</protein>
<dbReference type="Proteomes" id="UP000554286">
    <property type="component" value="Unassembled WGS sequence"/>
</dbReference>
<comment type="caution">
    <text evidence="1">The sequence shown here is derived from an EMBL/GenBank/DDBJ whole genome shotgun (WGS) entry which is preliminary data.</text>
</comment>
<gene>
    <name evidence="1" type="ORF">GGD89_000429</name>
</gene>
<evidence type="ECO:0000313" key="2">
    <source>
        <dbReference type="Proteomes" id="UP000554286"/>
    </source>
</evidence>
<dbReference type="AlphaFoldDB" id="A0A7W6RAM6"/>
<dbReference type="RefSeq" id="WP_184042452.1">
    <property type="nucleotide sequence ID" value="NZ_JACIGK010000002.1"/>
</dbReference>
<dbReference type="EMBL" id="JACIGK010000002">
    <property type="protein sequence ID" value="MBB4264822.1"/>
    <property type="molecule type" value="Genomic_DNA"/>
</dbReference>